<dbReference type="InterPro" id="IPR006035">
    <property type="entry name" value="Ureohydrolase"/>
</dbReference>
<dbReference type="CDD" id="cd09988">
    <property type="entry name" value="Formimidoylglutamase"/>
    <property type="match status" value="1"/>
</dbReference>
<feature type="binding site" evidence="5">
    <location>
        <position position="176"/>
    </location>
    <ligand>
        <name>Mn(2+)</name>
        <dbReference type="ChEBI" id="CHEBI:29035"/>
        <label>2</label>
    </ligand>
</feature>
<feature type="binding site" evidence="5">
    <location>
        <position position="270"/>
    </location>
    <ligand>
        <name>Mn(2+)</name>
        <dbReference type="ChEBI" id="CHEBI:29035"/>
        <label>2</label>
    </ligand>
</feature>
<reference evidence="8 9" key="1">
    <citation type="submission" date="2016-10" db="EMBL/GenBank/DDBJ databases">
        <authorList>
            <person name="de Groot N.N."/>
        </authorList>
    </citation>
    <scope>NUCLEOTIDE SEQUENCE [LARGE SCALE GENOMIC DNA]</scope>
    <source>
        <strain evidence="8 9">KH1P1</strain>
    </source>
</reference>
<dbReference type="HAMAP" id="MF_00737">
    <property type="entry name" value="Formimidoylglutam"/>
    <property type="match status" value="1"/>
</dbReference>
<feature type="binding site" evidence="5">
    <location>
        <position position="176"/>
    </location>
    <ligand>
        <name>Mn(2+)</name>
        <dbReference type="ChEBI" id="CHEBI:29035"/>
        <label>1</label>
    </ligand>
</feature>
<dbReference type="SUPFAM" id="SSF52768">
    <property type="entry name" value="Arginase/deacetylase"/>
    <property type="match status" value="1"/>
</dbReference>
<comment type="similarity">
    <text evidence="5 7">Belongs to the arginase family.</text>
</comment>
<organism evidence="8 9">
    <name type="scientific">[Clostridium] aminophilum</name>
    <dbReference type="NCBI Taxonomy" id="1526"/>
    <lineage>
        <taxon>Bacteria</taxon>
        <taxon>Bacillati</taxon>
        <taxon>Bacillota</taxon>
        <taxon>Clostridia</taxon>
        <taxon>Lachnospirales</taxon>
        <taxon>Lachnospiraceae</taxon>
    </lineage>
</organism>
<dbReference type="GO" id="GO:0019557">
    <property type="term" value="P:L-histidine catabolic process to glutamate and formate"/>
    <property type="evidence" value="ECO:0007669"/>
    <property type="project" value="UniProtKB-UniPathway"/>
</dbReference>
<feature type="binding site" evidence="5">
    <location>
        <position position="178"/>
    </location>
    <ligand>
        <name>Mn(2+)</name>
        <dbReference type="ChEBI" id="CHEBI:29035"/>
        <label>2</label>
    </ligand>
</feature>
<evidence type="ECO:0000256" key="1">
    <source>
        <dbReference type="ARBA" id="ARBA00022723"/>
    </source>
</evidence>
<accession>A0A1I0BK12</accession>
<dbReference type="UniPathway" id="UPA00379">
    <property type="reaction ID" value="UER00552"/>
</dbReference>
<dbReference type="GO" id="GO:0050415">
    <property type="term" value="F:formimidoylglutamase activity"/>
    <property type="evidence" value="ECO:0007669"/>
    <property type="project" value="UniProtKB-UniRule"/>
</dbReference>
<feature type="binding site" evidence="5">
    <location>
        <position position="268"/>
    </location>
    <ligand>
        <name>Mn(2+)</name>
        <dbReference type="ChEBI" id="CHEBI:29035"/>
        <label>1</label>
    </ligand>
</feature>
<dbReference type="GO" id="GO:0008783">
    <property type="term" value="F:agmatinase activity"/>
    <property type="evidence" value="ECO:0007669"/>
    <property type="project" value="TreeGrafter"/>
</dbReference>
<sequence length="355" mass="39538">MLKNYYFDVTDQWQGRIDSEEDYDAFRWHQRIRPLDLNSVTEPFSGPLGFGLIGFCCDLGVKRNKGRAGAALGPNLLRKKLSNLPCVFDPGVSLYDCGNIVTDGIELEEAQSILAEAVQKILSLNLFPIVMGGGHETTFGHYMGELAHEKEILEEKIRSGRKDESSKVDLGIISFDAHFDMRPYDGGASSGSMFRQIADICEKEEMPFAYMPLGIQRHSNTVSLFKEAERLGVPYMLARTLQYGSREEVYEHVDDFMYQHKNAYMTICTDVFSTAFAPGVSAPQALGLDPQAVVPIMKHILRTRKVRGFDICEISPRFDQDDTTASLGAVLIFTVVVTLCQLNGLAVNVGGDYYG</sequence>
<dbReference type="EC" id="3.5.3.8" evidence="5 6"/>
<dbReference type="OrthoDB" id="9788689at2"/>
<dbReference type="EMBL" id="FOIL01000004">
    <property type="protein sequence ID" value="SET07291.1"/>
    <property type="molecule type" value="Genomic_DNA"/>
</dbReference>
<dbReference type="GO" id="GO:0030145">
    <property type="term" value="F:manganese ion binding"/>
    <property type="evidence" value="ECO:0007669"/>
    <property type="project" value="UniProtKB-UniRule"/>
</dbReference>
<keyword evidence="2 5" id="KW-0378">Hydrolase</keyword>
<dbReference type="InterPro" id="IPR023696">
    <property type="entry name" value="Ureohydrolase_dom_sf"/>
</dbReference>
<comment type="pathway">
    <text evidence="5">Amino-acid degradation; L-histidine degradation into L-glutamate; L-glutamate from N-formimidoyl-L-glutamate (hydrolase route): step 1/1.</text>
</comment>
<evidence type="ECO:0000256" key="7">
    <source>
        <dbReference type="PROSITE-ProRule" id="PRU00742"/>
    </source>
</evidence>
<evidence type="ECO:0000313" key="9">
    <source>
        <dbReference type="Proteomes" id="UP000199820"/>
    </source>
</evidence>
<comment type="function">
    <text evidence="5">Catalyzes the conversion of N-formimidoyl-L-glutamate to L-glutamate and formamide.</text>
</comment>
<comment type="catalytic activity">
    <reaction evidence="5">
        <text>N-formimidoyl-L-glutamate + H2O = formamide + L-glutamate</text>
        <dbReference type="Rhea" id="RHEA:22492"/>
        <dbReference type="ChEBI" id="CHEBI:15377"/>
        <dbReference type="ChEBI" id="CHEBI:16397"/>
        <dbReference type="ChEBI" id="CHEBI:29985"/>
        <dbReference type="ChEBI" id="CHEBI:58928"/>
        <dbReference type="EC" id="3.5.3.8"/>
    </reaction>
</comment>
<proteinExistence type="inferred from homology"/>
<comment type="cofactor">
    <cofactor evidence="5">
        <name>Mn(2+)</name>
        <dbReference type="ChEBI" id="CHEBI:29035"/>
    </cofactor>
    <text evidence="5">Binds 2 manganese ions per subunit.</text>
</comment>
<dbReference type="GO" id="GO:0033389">
    <property type="term" value="P:putrescine biosynthetic process from arginine, via agmatine"/>
    <property type="evidence" value="ECO:0007669"/>
    <property type="project" value="TreeGrafter"/>
</dbReference>
<dbReference type="STRING" id="1526.SAMN02910262_00446"/>
<evidence type="ECO:0000256" key="3">
    <source>
        <dbReference type="ARBA" id="ARBA00022808"/>
    </source>
</evidence>
<dbReference type="NCBIfam" id="TIGR01227">
    <property type="entry name" value="hutG"/>
    <property type="match status" value="1"/>
</dbReference>
<keyword evidence="1 5" id="KW-0479">Metal-binding</keyword>
<keyword evidence="9" id="KW-1185">Reference proteome</keyword>
<evidence type="ECO:0000256" key="2">
    <source>
        <dbReference type="ARBA" id="ARBA00022801"/>
    </source>
</evidence>
<evidence type="ECO:0000256" key="5">
    <source>
        <dbReference type="HAMAP-Rule" id="MF_00737"/>
    </source>
</evidence>
<evidence type="ECO:0000313" key="8">
    <source>
        <dbReference type="EMBL" id="SET07291.1"/>
    </source>
</evidence>
<feature type="binding site" evidence="5">
    <location>
        <position position="268"/>
    </location>
    <ligand>
        <name>Mn(2+)</name>
        <dbReference type="ChEBI" id="CHEBI:29035"/>
        <label>2</label>
    </ligand>
</feature>
<dbReference type="AlphaFoldDB" id="A0A1I0BK12"/>
<evidence type="ECO:0000256" key="6">
    <source>
        <dbReference type="NCBIfam" id="TIGR01227"/>
    </source>
</evidence>
<dbReference type="Proteomes" id="UP000199820">
    <property type="component" value="Unassembled WGS sequence"/>
</dbReference>
<dbReference type="PANTHER" id="PTHR11358:SF35">
    <property type="entry name" value="FORMIMIDOYLGLUTAMASE"/>
    <property type="match status" value="1"/>
</dbReference>
<dbReference type="eggNOG" id="COG0010">
    <property type="taxonomic scope" value="Bacteria"/>
</dbReference>
<gene>
    <name evidence="5" type="primary">hutG</name>
    <name evidence="8" type="ORF">SAMN04487771_100482</name>
</gene>
<dbReference type="GO" id="GO:0019556">
    <property type="term" value="P:L-histidine catabolic process to glutamate and formamide"/>
    <property type="evidence" value="ECO:0007669"/>
    <property type="project" value="UniProtKB-UniRule"/>
</dbReference>
<dbReference type="Pfam" id="PF00491">
    <property type="entry name" value="Arginase"/>
    <property type="match status" value="1"/>
</dbReference>
<protein>
    <recommendedName>
        <fullName evidence="5 6">Formimidoylglutamase</fullName>
        <ecNumber evidence="5 6">3.5.3.8</ecNumber>
    </recommendedName>
    <alternativeName>
        <fullName evidence="5">Formiminoglutamase</fullName>
    </alternativeName>
    <alternativeName>
        <fullName evidence="5">Formiminoglutamate hydrolase</fullName>
    </alternativeName>
</protein>
<feature type="binding site" evidence="5">
    <location>
        <position position="180"/>
    </location>
    <ligand>
        <name>Mn(2+)</name>
        <dbReference type="ChEBI" id="CHEBI:29035"/>
        <label>1</label>
    </ligand>
</feature>
<feature type="binding site" evidence="5">
    <location>
        <position position="135"/>
    </location>
    <ligand>
        <name>Mn(2+)</name>
        <dbReference type="ChEBI" id="CHEBI:29035"/>
        <label>1</label>
    </ligand>
</feature>
<dbReference type="PANTHER" id="PTHR11358">
    <property type="entry name" value="ARGINASE/AGMATINASE"/>
    <property type="match status" value="1"/>
</dbReference>
<dbReference type="PROSITE" id="PS51409">
    <property type="entry name" value="ARGINASE_2"/>
    <property type="match status" value="1"/>
</dbReference>
<dbReference type="InterPro" id="IPR005923">
    <property type="entry name" value="HutG"/>
</dbReference>
<keyword evidence="4 5" id="KW-0464">Manganese</keyword>
<name>A0A1I0BK12_9FIRM</name>
<evidence type="ECO:0000256" key="4">
    <source>
        <dbReference type="ARBA" id="ARBA00023211"/>
    </source>
</evidence>
<dbReference type="Gene3D" id="3.40.800.10">
    <property type="entry name" value="Ureohydrolase domain"/>
    <property type="match status" value="1"/>
</dbReference>
<keyword evidence="3 5" id="KW-0369">Histidine metabolism</keyword>